<protein>
    <submittedName>
        <fullName evidence="2">Uncharacterized protein</fullName>
    </submittedName>
</protein>
<organism evidence="2 3">
    <name type="scientific">Euplotes crassus</name>
    <dbReference type="NCBI Taxonomy" id="5936"/>
    <lineage>
        <taxon>Eukaryota</taxon>
        <taxon>Sar</taxon>
        <taxon>Alveolata</taxon>
        <taxon>Ciliophora</taxon>
        <taxon>Intramacronucleata</taxon>
        <taxon>Spirotrichea</taxon>
        <taxon>Hypotrichia</taxon>
        <taxon>Euplotida</taxon>
        <taxon>Euplotidae</taxon>
        <taxon>Moneuplotes</taxon>
    </lineage>
</organism>
<feature type="region of interest" description="Disordered" evidence="1">
    <location>
        <begin position="280"/>
        <end position="309"/>
    </location>
</feature>
<evidence type="ECO:0000313" key="2">
    <source>
        <dbReference type="EMBL" id="CAI2358827.1"/>
    </source>
</evidence>
<sequence>MEKITVFKSGTNYGIFSFLWHYQPFEKKRLEFTIPETVTFLHNRPKTWVFHSIYSNKILRKKDQKMTNEDIEERFMKINNKSGIVAVYFYDERSNTHLDWVGIGDDYLREDSDESSLEDEDGNKVTDEYKTIRFEYLDKEGVKDLLHNRVKVNHAILQAFVEPDSEYNNCIYVDWSRTHCTIERRFNKVKLNDERYSIQQRGATFEKLEGVTDKVDITSKSILQSINEEIFQMCDYIKENSPKHYEISNLKCMMKIDKKGRLNLLWTPYVQATKMDYRRSGKKSKRSKLKGLVSKNQSKDKFSQMSSKTLKRHSSMTSYKSSKMCFLALPDNVDDFVPISKVKPIPVFKNTKCPLCEKLDVKEKMITIRFSSVIKDSLNKIKKLLKIPAPRKSNKYDNSFDRMIAPTLDKRYRFTSTPNESAILQGVEPIPDDIHKYDDIKNDSKTIDLSKIEIPELIIKVYPKMSKQYYLAKLEDPAFFSEKAFICVNCYLDFTSNVGPKNFIQDFQKEKGKDGFQFGHKTKPVSPKFSVRDPYQEEKASIAQTSGRNFFSKRENFSSIGLSDTSTLKPLFNTKYSSKMLSQFISKPKPPKPNTARLIELSKETRAHKLPPKTFPKPSRPNIPLSRTKKKYQKWLSKQYSNKKKRPAKENKYFCQSETCEQL</sequence>
<evidence type="ECO:0000256" key="1">
    <source>
        <dbReference type="SAM" id="MobiDB-lite"/>
    </source>
</evidence>
<accession>A0AAD1TYI3</accession>
<reference evidence="2" key="1">
    <citation type="submission" date="2023-07" db="EMBL/GenBank/DDBJ databases">
        <authorList>
            <consortium name="AG Swart"/>
            <person name="Singh M."/>
            <person name="Singh A."/>
            <person name="Seah K."/>
            <person name="Emmerich C."/>
        </authorList>
    </citation>
    <scope>NUCLEOTIDE SEQUENCE</scope>
    <source>
        <strain evidence="2">DP1</strain>
    </source>
</reference>
<feature type="compositionally biased region" description="Basic residues" evidence="1">
    <location>
        <begin position="280"/>
        <end position="289"/>
    </location>
</feature>
<keyword evidence="3" id="KW-1185">Reference proteome</keyword>
<gene>
    <name evidence="2" type="ORF">ECRASSUSDP1_LOCUS110</name>
</gene>
<proteinExistence type="predicted"/>
<feature type="region of interest" description="Disordered" evidence="1">
    <location>
        <begin position="609"/>
        <end position="652"/>
    </location>
</feature>
<dbReference type="AlphaFoldDB" id="A0AAD1TYI3"/>
<dbReference type="EMBL" id="CAMPGE010000104">
    <property type="protein sequence ID" value="CAI2358827.1"/>
    <property type="molecule type" value="Genomic_DNA"/>
</dbReference>
<comment type="caution">
    <text evidence="2">The sequence shown here is derived from an EMBL/GenBank/DDBJ whole genome shotgun (WGS) entry which is preliminary data.</text>
</comment>
<dbReference type="Proteomes" id="UP001295684">
    <property type="component" value="Unassembled WGS sequence"/>
</dbReference>
<evidence type="ECO:0000313" key="3">
    <source>
        <dbReference type="Proteomes" id="UP001295684"/>
    </source>
</evidence>
<name>A0AAD1TYI3_EUPCR</name>